<dbReference type="Proteomes" id="UP000239480">
    <property type="component" value="Unassembled WGS sequence"/>
</dbReference>
<dbReference type="OrthoDB" id="7863719at2"/>
<proteinExistence type="predicted"/>
<accession>A0A2T0RUQ4</accession>
<dbReference type="RefSeq" id="WP_106203858.1">
    <property type="nucleotide sequence ID" value="NZ_PVTD01000002.1"/>
</dbReference>
<organism evidence="1 2">
    <name type="scientific">Aliiruegeria haliotis</name>
    <dbReference type="NCBI Taxonomy" id="1280846"/>
    <lineage>
        <taxon>Bacteria</taxon>
        <taxon>Pseudomonadati</taxon>
        <taxon>Pseudomonadota</taxon>
        <taxon>Alphaproteobacteria</taxon>
        <taxon>Rhodobacterales</taxon>
        <taxon>Roseobacteraceae</taxon>
        <taxon>Aliiruegeria</taxon>
    </lineage>
</organism>
<keyword evidence="2" id="KW-1185">Reference proteome</keyword>
<reference evidence="1 2" key="1">
    <citation type="submission" date="2018-03" db="EMBL/GenBank/DDBJ databases">
        <title>Genomic Encyclopedia of Archaeal and Bacterial Type Strains, Phase II (KMG-II): from individual species to whole genera.</title>
        <authorList>
            <person name="Goeker M."/>
        </authorList>
    </citation>
    <scope>NUCLEOTIDE SEQUENCE [LARGE SCALE GENOMIC DNA]</scope>
    <source>
        <strain evidence="1 2">DSM 29328</strain>
    </source>
</reference>
<sequence>MTRKSAETVDTELETFFKAARDVDGDPSADLMARVLADAYEEQPAPGPAVTAPAKAPRRGWLSGAIEAMGGWPAMTGLAAATMAGVWIGYSPPLALETLSLDVLDSGYGLPLDGTLPAYDLLLADE</sequence>
<name>A0A2T0RUQ4_9RHOB</name>
<comment type="caution">
    <text evidence="1">The sequence shown here is derived from an EMBL/GenBank/DDBJ whole genome shotgun (WGS) entry which is preliminary data.</text>
</comment>
<evidence type="ECO:0000313" key="2">
    <source>
        <dbReference type="Proteomes" id="UP000239480"/>
    </source>
</evidence>
<evidence type="ECO:0008006" key="3">
    <source>
        <dbReference type="Google" id="ProtNLM"/>
    </source>
</evidence>
<gene>
    <name evidence="1" type="ORF">CLV78_10284</name>
</gene>
<dbReference type="EMBL" id="PVTD01000002">
    <property type="protein sequence ID" value="PRY24911.1"/>
    <property type="molecule type" value="Genomic_DNA"/>
</dbReference>
<dbReference type="AlphaFoldDB" id="A0A2T0RUQ4"/>
<evidence type="ECO:0000313" key="1">
    <source>
        <dbReference type="EMBL" id="PRY24911.1"/>
    </source>
</evidence>
<protein>
    <recommendedName>
        <fullName evidence="3">Dihydroorotate dehydrogenase</fullName>
    </recommendedName>
</protein>